<gene>
    <name evidence="1" type="ORF">B5E91_00180</name>
</gene>
<dbReference type="AlphaFoldDB" id="A0A1Y4QCW6"/>
<dbReference type="RefSeq" id="WP_087253566.1">
    <property type="nucleotide sequence ID" value="NZ_CAJFOD010000019.1"/>
</dbReference>
<comment type="caution">
    <text evidence="1">The sequence shown here is derived from an EMBL/GenBank/DDBJ whole genome shotgun (WGS) entry which is preliminary data.</text>
</comment>
<organism evidence="1 2">
    <name type="scientific">Thomasclavelia spiroformis</name>
    <dbReference type="NCBI Taxonomy" id="29348"/>
    <lineage>
        <taxon>Bacteria</taxon>
        <taxon>Bacillati</taxon>
        <taxon>Bacillota</taxon>
        <taxon>Erysipelotrichia</taxon>
        <taxon>Erysipelotrichales</taxon>
        <taxon>Coprobacillaceae</taxon>
        <taxon>Thomasclavelia</taxon>
    </lineage>
</organism>
<dbReference type="Proteomes" id="UP000196258">
    <property type="component" value="Unassembled WGS sequence"/>
</dbReference>
<dbReference type="EMBL" id="NFLB01000001">
    <property type="protein sequence ID" value="OUQ06378.1"/>
    <property type="molecule type" value="Genomic_DNA"/>
</dbReference>
<evidence type="ECO:0000313" key="2">
    <source>
        <dbReference type="Proteomes" id="UP000196258"/>
    </source>
</evidence>
<dbReference type="InterPro" id="IPR007358">
    <property type="entry name" value="Nucleoid_associated_NdpA"/>
</dbReference>
<evidence type="ECO:0000313" key="1">
    <source>
        <dbReference type="EMBL" id="OUQ06378.1"/>
    </source>
</evidence>
<proteinExistence type="predicted"/>
<evidence type="ECO:0008006" key="3">
    <source>
        <dbReference type="Google" id="ProtNLM"/>
    </source>
</evidence>
<reference evidence="2" key="1">
    <citation type="submission" date="2017-04" db="EMBL/GenBank/DDBJ databases">
        <title>Function of individual gut microbiota members based on whole genome sequencing of pure cultures obtained from chicken caecum.</title>
        <authorList>
            <person name="Medvecky M."/>
            <person name="Cejkova D."/>
            <person name="Polansky O."/>
            <person name="Karasova D."/>
            <person name="Kubasova T."/>
            <person name="Cizek A."/>
            <person name="Rychlik I."/>
        </authorList>
    </citation>
    <scope>NUCLEOTIDE SEQUENCE [LARGE SCALE GENOMIC DNA]</scope>
    <source>
        <strain evidence="2">An149</strain>
    </source>
</reference>
<name>A0A1Y4QCW6_9FIRM</name>
<protein>
    <recommendedName>
        <fullName evidence="3">Nucleoid-associated protein</fullName>
    </recommendedName>
</protein>
<sequence length="335" mass="38520">MSNTILIDKILIHMLDLEHGKTIYSDTFINLVEGTTEYYDKKIEKCLENSNIKQLIVGSEHHLLQAARKMLESDESFKEESILITQDLFSLCSKIEEMPNANLMFVECKVDGKKFILIIKLNYKNMPMSLIEENDGVRSIKFVNRQILPNKTTAVEEAIIIDIENNSLSIIEKRFMIDGKPGYYLNDQYIKGEPKLSDKQKMSIVNKVVKKVDSEYAVFEGDPLPVVKKELAQLVMEHRPIKPMELAKKVVESDYNATQEVETIMRDLGIEEDDEIVNVPVSIDRMSRCKLVLDDDRVIELSVDDYLEGVDISREMDERGLTRIILKNIKDVVVK</sequence>
<dbReference type="Pfam" id="PF04245">
    <property type="entry name" value="NA37"/>
    <property type="match status" value="1"/>
</dbReference>
<accession>A0A1Y4QCW6</accession>